<dbReference type="Proteomes" id="UP000532440">
    <property type="component" value="Unassembled WGS sequence"/>
</dbReference>
<evidence type="ECO:0000256" key="1">
    <source>
        <dbReference type="ARBA" id="ARBA00004651"/>
    </source>
</evidence>
<dbReference type="Pfam" id="PF04226">
    <property type="entry name" value="Transgly_assoc"/>
    <property type="match status" value="1"/>
</dbReference>
<keyword evidence="4 7" id="KW-0812">Transmembrane</keyword>
<dbReference type="PANTHER" id="PTHR33884:SF7">
    <property type="entry name" value="BSL8023 PROTEIN"/>
    <property type="match status" value="1"/>
</dbReference>
<evidence type="ECO:0000256" key="4">
    <source>
        <dbReference type="ARBA" id="ARBA00022692"/>
    </source>
</evidence>
<dbReference type="RefSeq" id="WP_183965225.1">
    <property type="nucleotide sequence ID" value="NZ_BAABEW010000017.1"/>
</dbReference>
<evidence type="ECO:0000313" key="9">
    <source>
        <dbReference type="Proteomes" id="UP000532440"/>
    </source>
</evidence>
<feature type="transmembrane region" description="Helical" evidence="7">
    <location>
        <begin position="57"/>
        <end position="76"/>
    </location>
</feature>
<evidence type="ECO:0000256" key="3">
    <source>
        <dbReference type="ARBA" id="ARBA00022475"/>
    </source>
</evidence>
<dbReference type="EMBL" id="JACHGB010000002">
    <property type="protein sequence ID" value="MBB5271185.1"/>
    <property type="molecule type" value="Genomic_DNA"/>
</dbReference>
<evidence type="ECO:0000256" key="6">
    <source>
        <dbReference type="ARBA" id="ARBA00023136"/>
    </source>
</evidence>
<keyword evidence="6 7" id="KW-0472">Membrane</keyword>
<feature type="transmembrane region" description="Helical" evidence="7">
    <location>
        <begin position="29"/>
        <end position="50"/>
    </location>
</feature>
<gene>
    <name evidence="8" type="ORF">HNQ70_001189</name>
</gene>
<evidence type="ECO:0000256" key="7">
    <source>
        <dbReference type="SAM" id="Phobius"/>
    </source>
</evidence>
<evidence type="ECO:0000256" key="5">
    <source>
        <dbReference type="ARBA" id="ARBA00022989"/>
    </source>
</evidence>
<proteinExistence type="inferred from homology"/>
<keyword evidence="9" id="KW-1185">Reference proteome</keyword>
<keyword evidence="3" id="KW-1003">Cell membrane</keyword>
<evidence type="ECO:0000256" key="2">
    <source>
        <dbReference type="ARBA" id="ARBA00011006"/>
    </source>
</evidence>
<accession>A0A7W8HH76</accession>
<organism evidence="8 9">
    <name type="scientific">Quisquiliibacterium transsilvanicum</name>
    <dbReference type="NCBI Taxonomy" id="1549638"/>
    <lineage>
        <taxon>Bacteria</taxon>
        <taxon>Pseudomonadati</taxon>
        <taxon>Pseudomonadota</taxon>
        <taxon>Betaproteobacteria</taxon>
        <taxon>Burkholderiales</taxon>
        <taxon>Burkholderiaceae</taxon>
        <taxon>Quisquiliibacterium</taxon>
    </lineage>
</organism>
<sequence length="82" mass="8213">MQIVWMVVVGFIVGLVARAVMPGSQNLGIVLTSVLGIVGSLVAGFLGQALGLYPPGAGAGFIASVVGALVLLFIYGKVKGRG</sequence>
<dbReference type="GO" id="GO:0005886">
    <property type="term" value="C:plasma membrane"/>
    <property type="evidence" value="ECO:0007669"/>
    <property type="project" value="UniProtKB-SubCell"/>
</dbReference>
<dbReference type="AlphaFoldDB" id="A0A7W8HH76"/>
<reference evidence="8 9" key="1">
    <citation type="submission" date="2020-08" db="EMBL/GenBank/DDBJ databases">
        <title>Genomic Encyclopedia of Type Strains, Phase IV (KMG-IV): sequencing the most valuable type-strain genomes for metagenomic binning, comparative biology and taxonomic classification.</title>
        <authorList>
            <person name="Goeker M."/>
        </authorList>
    </citation>
    <scope>NUCLEOTIDE SEQUENCE [LARGE SCALE GENOMIC DNA]</scope>
    <source>
        <strain evidence="8 9">DSM 29781</strain>
    </source>
</reference>
<dbReference type="InterPro" id="IPR007341">
    <property type="entry name" value="Transgly_assoc"/>
</dbReference>
<comment type="subcellular location">
    <subcellularLocation>
        <location evidence="1">Cell membrane</location>
        <topology evidence="1">Multi-pass membrane protein</topology>
    </subcellularLocation>
</comment>
<keyword evidence="5 7" id="KW-1133">Transmembrane helix</keyword>
<comment type="caution">
    <text evidence="8">The sequence shown here is derived from an EMBL/GenBank/DDBJ whole genome shotgun (WGS) entry which is preliminary data.</text>
</comment>
<dbReference type="PANTHER" id="PTHR33884">
    <property type="entry name" value="UPF0410 PROTEIN YMGE"/>
    <property type="match status" value="1"/>
</dbReference>
<comment type="similarity">
    <text evidence="2">Belongs to the UPF0410 family.</text>
</comment>
<evidence type="ECO:0000313" key="8">
    <source>
        <dbReference type="EMBL" id="MBB5271185.1"/>
    </source>
</evidence>
<name>A0A7W8HH76_9BURK</name>
<protein>
    <submittedName>
        <fullName evidence="8">Putative membrane protein YeaQ/YmgE (Transglycosylase-associated protein family)</fullName>
    </submittedName>
</protein>